<evidence type="ECO:0000256" key="4">
    <source>
        <dbReference type="ARBA" id="ARBA00022692"/>
    </source>
</evidence>
<dbReference type="KEGG" id="csa:Csal_1723"/>
<proteinExistence type="predicted"/>
<accession>Q1QWT3</accession>
<evidence type="ECO:0000256" key="1">
    <source>
        <dbReference type="ARBA" id="ARBA00001946"/>
    </source>
</evidence>
<dbReference type="InterPro" id="IPR035965">
    <property type="entry name" value="PAS-like_dom_sf"/>
</dbReference>
<gene>
    <name evidence="11" type="ordered locus">Csal_1723</name>
</gene>
<dbReference type="CDD" id="cd01949">
    <property type="entry name" value="GGDEF"/>
    <property type="match status" value="1"/>
</dbReference>
<keyword evidence="12" id="KW-1185">Reference proteome</keyword>
<dbReference type="PROSITE" id="PS50112">
    <property type="entry name" value="PAS"/>
    <property type="match status" value="1"/>
</dbReference>
<keyword evidence="4 7" id="KW-0812">Transmembrane</keyword>
<feature type="domain" description="GGDEF" evidence="10">
    <location>
        <begin position="598"/>
        <end position="731"/>
    </location>
</feature>
<dbReference type="Pfam" id="PF08447">
    <property type="entry name" value="PAS_3"/>
    <property type="match status" value="1"/>
</dbReference>
<dbReference type="AlphaFoldDB" id="Q1QWT3"/>
<dbReference type="InterPro" id="IPR029787">
    <property type="entry name" value="Nucleotide_cyclase"/>
</dbReference>
<reference evidence="11 12" key="1">
    <citation type="journal article" date="2011" name="Stand. Genomic Sci.">
        <title>Complete genome sequence of the halophilic and highly halotolerant Chromohalobacter salexigens type strain (1H11(T)).</title>
        <authorList>
            <person name="Copeland A."/>
            <person name="O'Connor K."/>
            <person name="Lucas S."/>
            <person name="Lapidus A."/>
            <person name="Berry K.W."/>
            <person name="Detter J.C."/>
            <person name="Del Rio T.G."/>
            <person name="Hammon N."/>
            <person name="Dalin E."/>
            <person name="Tice H."/>
            <person name="Pitluck S."/>
            <person name="Bruce D."/>
            <person name="Goodwin L."/>
            <person name="Han C."/>
            <person name="Tapia R."/>
            <person name="Saunders E."/>
            <person name="Schmutz J."/>
            <person name="Brettin T."/>
            <person name="Larimer F."/>
            <person name="Land M."/>
            <person name="Hauser L."/>
            <person name="Vargas C."/>
            <person name="Nieto J.J."/>
            <person name="Kyrpides N.C."/>
            <person name="Ivanova N."/>
            <person name="Goker M."/>
            <person name="Klenk H.P."/>
            <person name="Csonka L.N."/>
            <person name="Woyke T."/>
        </authorList>
    </citation>
    <scope>NUCLEOTIDE SEQUENCE [LARGE SCALE GENOMIC DNA]</scope>
    <source>
        <strain evidence="12">ATCC BAA-138 / DSM 3043 / CIP 106854 / NCIMB 13768 / 1H11</strain>
    </source>
</reference>
<dbReference type="Gene3D" id="3.30.70.270">
    <property type="match status" value="1"/>
</dbReference>
<feature type="transmembrane region" description="Helical" evidence="7">
    <location>
        <begin position="366"/>
        <end position="384"/>
    </location>
</feature>
<dbReference type="SMART" id="SM00091">
    <property type="entry name" value="PAS"/>
    <property type="match status" value="1"/>
</dbReference>
<evidence type="ECO:0000256" key="3">
    <source>
        <dbReference type="ARBA" id="ARBA00022475"/>
    </source>
</evidence>
<feature type="transmembrane region" description="Helical" evidence="7">
    <location>
        <begin position="21"/>
        <end position="40"/>
    </location>
</feature>
<evidence type="ECO:0000256" key="6">
    <source>
        <dbReference type="ARBA" id="ARBA00023136"/>
    </source>
</evidence>
<dbReference type="InterPro" id="IPR043128">
    <property type="entry name" value="Rev_trsase/Diguanyl_cyclase"/>
</dbReference>
<dbReference type="SUPFAM" id="SSF55785">
    <property type="entry name" value="PYP-like sensor domain (PAS domain)"/>
    <property type="match status" value="1"/>
</dbReference>
<dbReference type="GO" id="GO:0005886">
    <property type="term" value="C:plasma membrane"/>
    <property type="evidence" value="ECO:0007669"/>
    <property type="project" value="UniProtKB-SubCell"/>
</dbReference>
<dbReference type="Proteomes" id="UP000000239">
    <property type="component" value="Chromosome"/>
</dbReference>
<sequence>MPSRRRGASDCQYDACATRRIGARGLLATAAGIGLSLVYIPDRPRRRTMRRWPYRARRFSTLLPRILPRTLLPGTLFGRLVMGIGLGWLVLVAAILWVSLRGGSDLADEINRSHLDYEASLIARDIQQAITLRLDTLETLATAQAGQLRGRGESLDEASVEDVQRRLSRHSALLELFDSAFVTDAQGEVKAFMPSLSGAVGLNVAEREYFRFLQEVGRPFVGRPIISKLHDRRPLVVMGVPLRDDEGDFAGMLGGVVNLRDGRFFLDLRSLRIGERGYAVLMTSDGTVLSHPDQNRIMQQTPAAWEGPLLEKALDGWQGTGIGRLVNGESALMSFHQVWQPGWVVGVFLPESQVRQPILDYVRRQGWVAAVVVLSMLPLLWWLLRLGLSPLRRLARQIALVGQGEISRITLDTSLDELRRIARTFNDVEHERGLERAERHRRQAYLDAVLRSSPLPMFLASLEGRITYVNPALESLTGLSTPAFQRREWLRRLHPEDRPVLFALWRHAVNGGHELHRQLRFACGERGMMWLELYTSQVMNDGRPQGVVGFVKDITHLREQQKRQLWEAEHDPLTGLLNRRGFDRRLNDTFMAFKERGDVAALILFDLDSFKPINDDGGHALGDEMLDAIARCLEGCVRRDDHLARLGGDEFAILLPGCGHQQAVRIADKVRHAVSELSVVQDGKRYRVTASLGVSCLGSDDDEAQAVVKRADAASYEAKAQGKNRMVADARCG</sequence>
<dbReference type="Gene3D" id="3.30.450.20">
    <property type="entry name" value="PAS domain"/>
    <property type="match status" value="2"/>
</dbReference>
<evidence type="ECO:0000256" key="5">
    <source>
        <dbReference type="ARBA" id="ARBA00022989"/>
    </source>
</evidence>
<dbReference type="NCBIfam" id="TIGR00254">
    <property type="entry name" value="GGDEF"/>
    <property type="match status" value="1"/>
</dbReference>
<dbReference type="EMBL" id="CP000285">
    <property type="protein sequence ID" value="ABE59075.1"/>
    <property type="molecule type" value="Genomic_DNA"/>
</dbReference>
<dbReference type="InterPro" id="IPR052155">
    <property type="entry name" value="Biofilm_reg_signaling"/>
</dbReference>
<evidence type="ECO:0000256" key="2">
    <source>
        <dbReference type="ARBA" id="ARBA00004651"/>
    </source>
</evidence>
<evidence type="ECO:0000259" key="8">
    <source>
        <dbReference type="PROSITE" id="PS50112"/>
    </source>
</evidence>
<evidence type="ECO:0000313" key="12">
    <source>
        <dbReference type="Proteomes" id="UP000000239"/>
    </source>
</evidence>
<feature type="domain" description="PAS" evidence="8">
    <location>
        <begin position="442"/>
        <end position="512"/>
    </location>
</feature>
<comment type="cofactor">
    <cofactor evidence="1">
        <name>Mg(2+)</name>
        <dbReference type="ChEBI" id="CHEBI:18420"/>
    </cofactor>
</comment>
<dbReference type="CDD" id="cd00130">
    <property type="entry name" value="PAS"/>
    <property type="match status" value="1"/>
</dbReference>
<dbReference type="Gene3D" id="6.10.340.10">
    <property type="match status" value="1"/>
</dbReference>
<dbReference type="OrthoDB" id="8929028at2"/>
<keyword evidence="3" id="KW-1003">Cell membrane</keyword>
<dbReference type="eggNOG" id="COG2199">
    <property type="taxonomic scope" value="Bacteria"/>
</dbReference>
<dbReference type="CDD" id="cd12914">
    <property type="entry name" value="PDC1_DGC_like"/>
    <property type="match status" value="1"/>
</dbReference>
<dbReference type="InterPro" id="IPR033479">
    <property type="entry name" value="dCache_1"/>
</dbReference>
<dbReference type="eggNOG" id="COG2202">
    <property type="taxonomic scope" value="Bacteria"/>
</dbReference>
<feature type="transmembrane region" description="Helical" evidence="7">
    <location>
        <begin position="76"/>
        <end position="98"/>
    </location>
</feature>
<evidence type="ECO:0000259" key="10">
    <source>
        <dbReference type="PROSITE" id="PS50887"/>
    </source>
</evidence>
<dbReference type="SUPFAM" id="SSF55073">
    <property type="entry name" value="Nucleotide cyclase"/>
    <property type="match status" value="1"/>
</dbReference>
<comment type="subcellular location">
    <subcellularLocation>
        <location evidence="2">Cell membrane</location>
        <topology evidence="2">Multi-pass membrane protein</topology>
    </subcellularLocation>
</comment>
<dbReference type="HOGENOM" id="CLU_024861_0_0_6"/>
<dbReference type="Pfam" id="PF00672">
    <property type="entry name" value="HAMP"/>
    <property type="match status" value="1"/>
</dbReference>
<keyword evidence="5 7" id="KW-1133">Transmembrane helix</keyword>
<dbReference type="InterPro" id="IPR013655">
    <property type="entry name" value="PAS_fold_3"/>
</dbReference>
<evidence type="ECO:0000256" key="7">
    <source>
        <dbReference type="SAM" id="Phobius"/>
    </source>
</evidence>
<dbReference type="STRING" id="290398.Csal_1723"/>
<dbReference type="GO" id="GO:0007165">
    <property type="term" value="P:signal transduction"/>
    <property type="evidence" value="ECO:0007669"/>
    <property type="project" value="InterPro"/>
</dbReference>
<dbReference type="InterPro" id="IPR003660">
    <property type="entry name" value="HAMP_dom"/>
</dbReference>
<evidence type="ECO:0000259" key="9">
    <source>
        <dbReference type="PROSITE" id="PS50885"/>
    </source>
</evidence>
<dbReference type="InterPro" id="IPR000014">
    <property type="entry name" value="PAS"/>
</dbReference>
<dbReference type="CDD" id="cd06225">
    <property type="entry name" value="HAMP"/>
    <property type="match status" value="1"/>
</dbReference>
<dbReference type="SMART" id="SM00267">
    <property type="entry name" value="GGDEF"/>
    <property type="match status" value="1"/>
</dbReference>
<dbReference type="GO" id="GO:0003824">
    <property type="term" value="F:catalytic activity"/>
    <property type="evidence" value="ECO:0007669"/>
    <property type="project" value="UniProtKB-ARBA"/>
</dbReference>
<protein>
    <submittedName>
        <fullName evidence="11">Diguanylate cyclase with PAS/PAC sensor</fullName>
    </submittedName>
</protein>
<dbReference type="Pfam" id="PF02743">
    <property type="entry name" value="dCache_1"/>
    <property type="match status" value="1"/>
</dbReference>
<dbReference type="Pfam" id="PF00990">
    <property type="entry name" value="GGDEF"/>
    <property type="match status" value="1"/>
</dbReference>
<dbReference type="PROSITE" id="PS50885">
    <property type="entry name" value="HAMP"/>
    <property type="match status" value="1"/>
</dbReference>
<dbReference type="CDD" id="cd18774">
    <property type="entry name" value="PDC2_HK_sensor"/>
    <property type="match status" value="1"/>
</dbReference>
<evidence type="ECO:0000313" key="11">
    <source>
        <dbReference type="EMBL" id="ABE59075.1"/>
    </source>
</evidence>
<name>Q1QWT3_CHRI1</name>
<feature type="domain" description="HAMP" evidence="9">
    <location>
        <begin position="385"/>
        <end position="427"/>
    </location>
</feature>
<dbReference type="PROSITE" id="PS50887">
    <property type="entry name" value="GGDEF"/>
    <property type="match status" value="1"/>
</dbReference>
<dbReference type="PANTHER" id="PTHR44757">
    <property type="entry name" value="DIGUANYLATE CYCLASE DGCP"/>
    <property type="match status" value="1"/>
</dbReference>
<dbReference type="NCBIfam" id="TIGR00229">
    <property type="entry name" value="sensory_box"/>
    <property type="match status" value="1"/>
</dbReference>
<dbReference type="PANTHER" id="PTHR44757:SF2">
    <property type="entry name" value="BIOFILM ARCHITECTURE MAINTENANCE PROTEIN MBAA"/>
    <property type="match status" value="1"/>
</dbReference>
<dbReference type="FunFam" id="3.30.70.270:FF:000001">
    <property type="entry name" value="Diguanylate cyclase domain protein"/>
    <property type="match status" value="1"/>
</dbReference>
<dbReference type="InterPro" id="IPR000160">
    <property type="entry name" value="GGDEF_dom"/>
</dbReference>
<organism evidence="11 12">
    <name type="scientific">Chromohalobacter israelensis (strain ATCC BAA-138 / DSM 3043 / CIP 106854 / NCIMB 13768 / 1H11)</name>
    <name type="common">Chromohalobacter salexigens</name>
    <dbReference type="NCBI Taxonomy" id="290398"/>
    <lineage>
        <taxon>Bacteria</taxon>
        <taxon>Pseudomonadati</taxon>
        <taxon>Pseudomonadota</taxon>
        <taxon>Gammaproteobacteria</taxon>
        <taxon>Oceanospirillales</taxon>
        <taxon>Halomonadaceae</taxon>
        <taxon>Chromohalobacter</taxon>
    </lineage>
</organism>
<keyword evidence="6 7" id="KW-0472">Membrane</keyword>